<dbReference type="InterPro" id="IPR003439">
    <property type="entry name" value="ABC_transporter-like_ATP-bd"/>
</dbReference>
<evidence type="ECO:0000313" key="5">
    <source>
        <dbReference type="EMBL" id="MDQ0197909.1"/>
    </source>
</evidence>
<dbReference type="RefSeq" id="WP_307405042.1">
    <property type="nucleotide sequence ID" value="NZ_JAUSTW010000001.1"/>
</dbReference>
<dbReference type="InterPro" id="IPR003593">
    <property type="entry name" value="AAA+_ATPase"/>
</dbReference>
<feature type="domain" description="ABC transporter" evidence="4">
    <location>
        <begin position="22"/>
        <end position="253"/>
    </location>
</feature>
<dbReference type="SMART" id="SM00382">
    <property type="entry name" value="AAA"/>
    <property type="match status" value="1"/>
</dbReference>
<evidence type="ECO:0000259" key="4">
    <source>
        <dbReference type="PROSITE" id="PS50893"/>
    </source>
</evidence>
<accession>A0ABT9XSI7</accession>
<dbReference type="SUPFAM" id="SSF52540">
    <property type="entry name" value="P-loop containing nucleoside triphosphate hydrolases"/>
    <property type="match status" value="1"/>
</dbReference>
<keyword evidence="6" id="KW-1185">Reference proteome</keyword>
<keyword evidence="3 5" id="KW-0067">ATP-binding</keyword>
<name>A0ABT9XSI7_9BACI</name>
<dbReference type="Gene3D" id="3.40.50.300">
    <property type="entry name" value="P-loop containing nucleotide triphosphate hydrolases"/>
    <property type="match status" value="1"/>
</dbReference>
<organism evidence="5 6">
    <name type="scientific">Neobacillus ginsengisoli</name>
    <dbReference type="NCBI Taxonomy" id="904295"/>
    <lineage>
        <taxon>Bacteria</taxon>
        <taxon>Bacillati</taxon>
        <taxon>Bacillota</taxon>
        <taxon>Bacilli</taxon>
        <taxon>Bacillales</taxon>
        <taxon>Bacillaceae</taxon>
        <taxon>Neobacillus</taxon>
    </lineage>
</organism>
<dbReference type="CDD" id="cd03293">
    <property type="entry name" value="ABC_NrtD_SsuB_transporters"/>
    <property type="match status" value="1"/>
</dbReference>
<dbReference type="EMBL" id="JAUSTW010000001">
    <property type="protein sequence ID" value="MDQ0197909.1"/>
    <property type="molecule type" value="Genomic_DNA"/>
</dbReference>
<dbReference type="GO" id="GO:0005524">
    <property type="term" value="F:ATP binding"/>
    <property type="evidence" value="ECO:0007669"/>
    <property type="project" value="UniProtKB-KW"/>
</dbReference>
<keyword evidence="2" id="KW-0547">Nucleotide-binding</keyword>
<evidence type="ECO:0000313" key="6">
    <source>
        <dbReference type="Proteomes" id="UP001224122"/>
    </source>
</evidence>
<comment type="caution">
    <text evidence="5">The sequence shown here is derived from an EMBL/GenBank/DDBJ whole genome shotgun (WGS) entry which is preliminary data.</text>
</comment>
<dbReference type="InterPro" id="IPR017871">
    <property type="entry name" value="ABC_transporter-like_CS"/>
</dbReference>
<evidence type="ECO:0000256" key="3">
    <source>
        <dbReference type="ARBA" id="ARBA00022840"/>
    </source>
</evidence>
<dbReference type="PROSITE" id="PS00211">
    <property type="entry name" value="ABC_TRANSPORTER_1"/>
    <property type="match status" value="1"/>
</dbReference>
<evidence type="ECO:0000256" key="2">
    <source>
        <dbReference type="ARBA" id="ARBA00022741"/>
    </source>
</evidence>
<protein>
    <submittedName>
        <fullName evidence="5">Hydroxymethylpyrimidine transport system ATP-binding protein</fullName>
    </submittedName>
</protein>
<proteinExistence type="predicted"/>
<dbReference type="InterPro" id="IPR027417">
    <property type="entry name" value="P-loop_NTPase"/>
</dbReference>
<dbReference type="Pfam" id="PF00005">
    <property type="entry name" value="ABC_tran"/>
    <property type="match status" value="1"/>
</dbReference>
<dbReference type="PANTHER" id="PTHR42788:SF2">
    <property type="entry name" value="ABC TRANSPORTER ATP-BINDING PROTEIN"/>
    <property type="match status" value="1"/>
</dbReference>
<gene>
    <name evidence="5" type="ORF">J2S10_001014</name>
</gene>
<evidence type="ECO:0000256" key="1">
    <source>
        <dbReference type="ARBA" id="ARBA00022448"/>
    </source>
</evidence>
<reference evidence="5 6" key="1">
    <citation type="submission" date="2023-07" db="EMBL/GenBank/DDBJ databases">
        <title>Genomic Encyclopedia of Type Strains, Phase IV (KMG-IV): sequencing the most valuable type-strain genomes for metagenomic binning, comparative biology and taxonomic classification.</title>
        <authorList>
            <person name="Goeker M."/>
        </authorList>
    </citation>
    <scope>NUCLEOTIDE SEQUENCE [LARGE SCALE GENOMIC DNA]</scope>
    <source>
        <strain evidence="5 6">DSM 27594</strain>
    </source>
</reference>
<dbReference type="PANTHER" id="PTHR42788">
    <property type="entry name" value="TAURINE IMPORT ATP-BINDING PROTEIN-RELATED"/>
    <property type="match status" value="1"/>
</dbReference>
<dbReference type="PROSITE" id="PS50893">
    <property type="entry name" value="ABC_TRANSPORTER_2"/>
    <property type="match status" value="1"/>
</dbReference>
<dbReference type="InterPro" id="IPR050166">
    <property type="entry name" value="ABC_transporter_ATP-bind"/>
</dbReference>
<keyword evidence="1" id="KW-0813">Transport</keyword>
<sequence length="270" mass="30412">MSICSGKWSIGGASGLSSSPILSISELNYAFPGDASSKFIFQDISMEVRSGEFVSVIGASGSGKSTLFRLITGLLEPDQGQILIDGQQSGQRLGSVGYMPQKDLLLPWRTVIDNVLLPLEITREKKQGKIAEIREWLSRFGLAEYENAYPHELSGGMKQRVAFLRTLMTGRDLLLLDEPFGALDSMTKHNMHSWLLELWGDLQKTVLFITHDLEEAILLSDRIYLLSGDGKSRVKEMKIDLTRPRRSEIIYQTEFISMRKELEMLIHNEE</sequence>
<dbReference type="Proteomes" id="UP001224122">
    <property type="component" value="Unassembled WGS sequence"/>
</dbReference>